<dbReference type="EMBL" id="KT355473">
    <property type="protein sequence ID" value="ALF00765.1"/>
    <property type="molecule type" value="Genomic_DNA"/>
</dbReference>
<dbReference type="Proteomes" id="UP000224848">
    <property type="component" value="Segment"/>
</dbReference>
<reference evidence="1 2" key="1">
    <citation type="submission" date="2015-07" db="EMBL/GenBank/DDBJ databases">
        <authorList>
            <person name="Pizzorno M.C."/>
            <person name="Stowe E.L."/>
            <person name="Benjamin A.K."/>
            <person name="Blasi C.J."/>
            <person name="Forster G.L."/>
            <person name="Garrett A.H."/>
            <person name="Le A.T."/>
            <person name="Li S."/>
            <person name="Lu I."/>
            <person name="McGinnis J.H."/>
            <person name="Medrano J.E."/>
            <person name="Otero K.L."/>
            <person name="Pinamont W.J."/>
            <person name="Ball S.L."/>
            <person name="Bradley K.W."/>
            <person name="Asai D.J."/>
            <person name="Bowman C.A."/>
            <person name="Russell D.A."/>
            <person name="Pope W.H."/>
            <person name="Jacobs-Sera D."/>
            <person name="Hendrix R.W."/>
            <person name="Hatfull G.F."/>
        </authorList>
    </citation>
    <scope>NUCLEOTIDE SEQUENCE [LARGE SCALE GENOMIC DNA]</scope>
</reference>
<protein>
    <submittedName>
        <fullName evidence="1">Uncharacterized protein</fullName>
    </submittedName>
</protein>
<gene>
    <name evidence="1" type="ORF">SEA_JESSICA_10</name>
</gene>
<evidence type="ECO:0000313" key="2">
    <source>
        <dbReference type="Proteomes" id="UP000224848"/>
    </source>
</evidence>
<organism evidence="1 2">
    <name type="scientific">Arthrobacter phage Jessica</name>
    <dbReference type="NCBI Taxonomy" id="1698362"/>
    <lineage>
        <taxon>Viruses</taxon>
        <taxon>Duplodnaviria</taxon>
        <taxon>Heunggongvirae</taxon>
        <taxon>Uroviricota</taxon>
        <taxon>Caudoviricetes</taxon>
        <taxon>Decurrovirus</taxon>
        <taxon>Decurrovirus decurro</taxon>
    </lineage>
</organism>
<name>A0A0M3UKP6_9CAUD</name>
<evidence type="ECO:0000313" key="1">
    <source>
        <dbReference type="EMBL" id="ALF00765.1"/>
    </source>
</evidence>
<sequence>MRTMGNSLKDIADMVTAAGVPAAVDPRDLNLPGAWVTPGLVSFDVLDVDTAFMTFDIYLVAPDHGAVHSLNSLGDMLAKIRPALQVGEAMPVMVNLPNHGADALPALLISIDAQLTED</sequence>
<proteinExistence type="predicted"/>
<accession>A0A0M3UKP6</accession>